<dbReference type="Pfam" id="PF13202">
    <property type="entry name" value="EF-hand_5"/>
    <property type="match status" value="1"/>
</dbReference>
<feature type="region of interest" description="Disordered" evidence="6">
    <location>
        <begin position="37"/>
        <end position="69"/>
    </location>
</feature>
<evidence type="ECO:0000256" key="1">
    <source>
        <dbReference type="ARBA" id="ARBA00004370"/>
    </source>
</evidence>
<feature type="compositionally biased region" description="Polar residues" evidence="6">
    <location>
        <begin position="60"/>
        <end position="69"/>
    </location>
</feature>
<proteinExistence type="predicted"/>
<dbReference type="PANTHER" id="PTHR46819">
    <property type="entry name" value="EF-HAND CALCIUM-BINDING DOMAIN-CONTAINING PROTEIN 7"/>
    <property type="match status" value="1"/>
</dbReference>
<reference evidence="8" key="1">
    <citation type="journal article" date="2023" name="Mol. Biol. Evol.">
        <title>Third-Generation Sequencing Reveals the Adaptive Role of the Epigenome in Three Deep-Sea Polychaetes.</title>
        <authorList>
            <person name="Perez M."/>
            <person name="Aroh O."/>
            <person name="Sun Y."/>
            <person name="Lan Y."/>
            <person name="Juniper S.K."/>
            <person name="Young C.R."/>
            <person name="Angers B."/>
            <person name="Qian P.Y."/>
        </authorList>
    </citation>
    <scope>NUCLEOTIDE SEQUENCE</scope>
    <source>
        <strain evidence="8">P08H-3</strain>
    </source>
</reference>
<feature type="compositionally biased region" description="Basic and acidic residues" evidence="6">
    <location>
        <begin position="340"/>
        <end position="356"/>
    </location>
</feature>
<dbReference type="SMART" id="SM00054">
    <property type="entry name" value="EFh"/>
    <property type="match status" value="3"/>
</dbReference>
<protein>
    <recommendedName>
        <fullName evidence="7">EF-hand domain-containing protein</fullName>
    </recommendedName>
</protein>
<dbReference type="FunFam" id="1.10.238.10:FF:000003">
    <property type="entry name" value="Calmodulin A"/>
    <property type="match status" value="1"/>
</dbReference>
<dbReference type="GO" id="GO:0060170">
    <property type="term" value="C:ciliary membrane"/>
    <property type="evidence" value="ECO:0007669"/>
    <property type="project" value="TreeGrafter"/>
</dbReference>
<dbReference type="Pfam" id="PF13499">
    <property type="entry name" value="EF-hand_7"/>
    <property type="match status" value="1"/>
</dbReference>
<dbReference type="InterPro" id="IPR002048">
    <property type="entry name" value="EF_hand_dom"/>
</dbReference>
<dbReference type="PROSITE" id="PS00018">
    <property type="entry name" value="EF_HAND_1"/>
    <property type="match status" value="3"/>
</dbReference>
<keyword evidence="4" id="KW-0106">Calcium</keyword>
<keyword evidence="9" id="KW-1185">Reference proteome</keyword>
<feature type="compositionally biased region" description="Acidic residues" evidence="6">
    <location>
        <begin position="289"/>
        <end position="302"/>
    </location>
</feature>
<feature type="compositionally biased region" description="Basic and acidic residues" evidence="6">
    <location>
        <begin position="240"/>
        <end position="288"/>
    </location>
</feature>
<dbReference type="SUPFAM" id="SSF47473">
    <property type="entry name" value="EF-hand"/>
    <property type="match status" value="2"/>
</dbReference>
<dbReference type="GO" id="GO:0098797">
    <property type="term" value="C:plasma membrane protein complex"/>
    <property type="evidence" value="ECO:0007669"/>
    <property type="project" value="TreeGrafter"/>
</dbReference>
<dbReference type="PROSITE" id="PS50222">
    <property type="entry name" value="EF_HAND_2"/>
    <property type="match status" value="3"/>
</dbReference>
<dbReference type="InterPro" id="IPR011992">
    <property type="entry name" value="EF-hand-dom_pair"/>
</dbReference>
<evidence type="ECO:0000256" key="3">
    <source>
        <dbReference type="ARBA" id="ARBA00022737"/>
    </source>
</evidence>
<keyword evidence="5" id="KW-0472">Membrane</keyword>
<dbReference type="AlphaFoldDB" id="A0AAD9N6T2"/>
<dbReference type="InterPro" id="IPR052266">
    <property type="entry name" value="Miro-EF-hand_domain"/>
</dbReference>
<dbReference type="EMBL" id="JAODUP010000218">
    <property type="protein sequence ID" value="KAK2156234.1"/>
    <property type="molecule type" value="Genomic_DNA"/>
</dbReference>
<dbReference type="PANTHER" id="PTHR46819:SF1">
    <property type="entry name" value="EF-HAND CALCIUM-BINDING DOMAIN-CONTAINING PROTEIN 7"/>
    <property type="match status" value="1"/>
</dbReference>
<feature type="domain" description="EF-hand" evidence="7">
    <location>
        <begin position="142"/>
        <end position="177"/>
    </location>
</feature>
<organism evidence="8 9">
    <name type="scientific">Paralvinella palmiformis</name>
    <dbReference type="NCBI Taxonomy" id="53620"/>
    <lineage>
        <taxon>Eukaryota</taxon>
        <taxon>Metazoa</taxon>
        <taxon>Spiralia</taxon>
        <taxon>Lophotrochozoa</taxon>
        <taxon>Annelida</taxon>
        <taxon>Polychaeta</taxon>
        <taxon>Sedentaria</taxon>
        <taxon>Canalipalpata</taxon>
        <taxon>Terebellida</taxon>
        <taxon>Terebelliformia</taxon>
        <taxon>Alvinellidae</taxon>
        <taxon>Paralvinella</taxon>
    </lineage>
</organism>
<dbReference type="CDD" id="cd00051">
    <property type="entry name" value="EFh"/>
    <property type="match status" value="3"/>
</dbReference>
<evidence type="ECO:0000313" key="8">
    <source>
        <dbReference type="EMBL" id="KAK2156234.1"/>
    </source>
</evidence>
<feature type="domain" description="EF-hand" evidence="7">
    <location>
        <begin position="496"/>
        <end position="531"/>
    </location>
</feature>
<name>A0AAD9N6T2_9ANNE</name>
<keyword evidence="2" id="KW-0479">Metal-binding</keyword>
<accession>A0AAD9N6T2</accession>
<dbReference type="Proteomes" id="UP001208570">
    <property type="component" value="Unassembled WGS sequence"/>
</dbReference>
<evidence type="ECO:0000256" key="6">
    <source>
        <dbReference type="SAM" id="MobiDB-lite"/>
    </source>
</evidence>
<gene>
    <name evidence="8" type="ORF">LSH36_218g03056</name>
</gene>
<dbReference type="GO" id="GO:1903569">
    <property type="term" value="P:positive regulation of protein localization to ciliary membrane"/>
    <property type="evidence" value="ECO:0007669"/>
    <property type="project" value="TreeGrafter"/>
</dbReference>
<sequence length="722" mass="82514">MSLWYMTQMLKAMFSTTTPTKTVPQITLRKRLQPKVAAISTSSNMTSRSRPTSARPSFSKRSSLDQSSYQSNDNLEYECKAAYLVVFDSMEENIETREQLIQVLQQAGRNPTKKCLRQYWTNDTDSISFSEFVDICRKVKPTTEDELLQAFKKIDINGDGYIDNSELKKVLTTRGDRMTTQEIQEIIDEVDENKDGKLDYKEFSKMMLNTQEQCKKLAVEYMEKKTKKKQVTRTSNNNTEEDHGDKAKKENREPVRKGKDQEKDVGKASDKQTGSKKEVEKKEGKATELSEDDDSDEDDSDDIVFGSCHTNHVSNKKDKFGSQSSLKSGPAPSLTRTSPKVKERSKSPVAGKDLKLPKPKRLKDWNLTHSKGCFYFDDDKIISHQYEMRILNDTSVWITVEPITIRPGNDLVSTQEEKRSPVDTMLFILRSDDTLVSFTEQRDVKGKYAIRCDLEKGVYKLIPFTTGCRFKPRMSEPTSETKLVKKSDDSYVLTKAFKEALTDIFEMCDLDGNGYLNRSEFNYFNLRTSGEEVTDKEWEVVESTMDLKNGEITRQGFVKLNQMEAEDNEGDTEELWVTLMSMGFNKTLKLDEACPFVMDIYSETCVAKLKVIDLEVGGKALDDAVIDVTKGKGEVAKVRNMRDLFLHTYMDDFRACMVLENKSHHNVKLSIDSSKSENCTPNTDRLELTITVPSRSSMIAQHLMPTKETKAWLVRTQENVIK</sequence>
<feature type="compositionally biased region" description="Low complexity" evidence="6">
    <location>
        <begin position="46"/>
        <end position="59"/>
    </location>
</feature>
<evidence type="ECO:0000256" key="5">
    <source>
        <dbReference type="ARBA" id="ARBA00023136"/>
    </source>
</evidence>
<dbReference type="InterPro" id="IPR018247">
    <property type="entry name" value="EF_Hand_1_Ca_BS"/>
</dbReference>
<evidence type="ECO:0000256" key="2">
    <source>
        <dbReference type="ARBA" id="ARBA00022723"/>
    </source>
</evidence>
<feature type="domain" description="EF-hand" evidence="7">
    <location>
        <begin position="178"/>
        <end position="213"/>
    </location>
</feature>
<dbReference type="GO" id="GO:0005509">
    <property type="term" value="F:calcium ion binding"/>
    <property type="evidence" value="ECO:0007669"/>
    <property type="project" value="InterPro"/>
</dbReference>
<evidence type="ECO:0000256" key="4">
    <source>
        <dbReference type="ARBA" id="ARBA00022837"/>
    </source>
</evidence>
<feature type="region of interest" description="Disordered" evidence="6">
    <location>
        <begin position="225"/>
        <end position="356"/>
    </location>
</feature>
<comment type="caution">
    <text evidence="8">The sequence shown here is derived from an EMBL/GenBank/DDBJ whole genome shotgun (WGS) entry which is preliminary data.</text>
</comment>
<evidence type="ECO:0000259" key="7">
    <source>
        <dbReference type="PROSITE" id="PS50222"/>
    </source>
</evidence>
<keyword evidence="3" id="KW-0677">Repeat</keyword>
<comment type="subcellular location">
    <subcellularLocation>
        <location evidence="1">Membrane</location>
    </subcellularLocation>
</comment>
<evidence type="ECO:0000313" key="9">
    <source>
        <dbReference type="Proteomes" id="UP001208570"/>
    </source>
</evidence>
<dbReference type="Gene3D" id="1.10.238.10">
    <property type="entry name" value="EF-hand"/>
    <property type="match status" value="2"/>
</dbReference>